<evidence type="ECO:0000313" key="3">
    <source>
        <dbReference type="Proteomes" id="UP000325577"/>
    </source>
</evidence>
<reference evidence="2 3" key="1">
    <citation type="submission" date="2019-09" db="EMBL/GenBank/DDBJ databases">
        <title>A chromosome-level genome assembly of the Chinese tupelo Nyssa sinensis.</title>
        <authorList>
            <person name="Yang X."/>
            <person name="Kang M."/>
            <person name="Yang Y."/>
            <person name="Xiong H."/>
            <person name="Wang M."/>
            <person name="Zhang Z."/>
            <person name="Wang Z."/>
            <person name="Wu H."/>
            <person name="Ma T."/>
            <person name="Liu J."/>
            <person name="Xi Z."/>
        </authorList>
    </citation>
    <scope>NUCLEOTIDE SEQUENCE [LARGE SCALE GENOMIC DNA]</scope>
    <source>
        <strain evidence="2">J267</strain>
        <tissue evidence="2">Leaf</tissue>
    </source>
</reference>
<feature type="compositionally biased region" description="Low complexity" evidence="1">
    <location>
        <begin position="213"/>
        <end position="235"/>
    </location>
</feature>
<feature type="compositionally biased region" description="Basic and acidic residues" evidence="1">
    <location>
        <begin position="184"/>
        <end position="193"/>
    </location>
</feature>
<organism evidence="2 3">
    <name type="scientific">Nyssa sinensis</name>
    <dbReference type="NCBI Taxonomy" id="561372"/>
    <lineage>
        <taxon>Eukaryota</taxon>
        <taxon>Viridiplantae</taxon>
        <taxon>Streptophyta</taxon>
        <taxon>Embryophyta</taxon>
        <taxon>Tracheophyta</taxon>
        <taxon>Spermatophyta</taxon>
        <taxon>Magnoliopsida</taxon>
        <taxon>eudicotyledons</taxon>
        <taxon>Gunneridae</taxon>
        <taxon>Pentapetalae</taxon>
        <taxon>asterids</taxon>
        <taxon>Cornales</taxon>
        <taxon>Nyssaceae</taxon>
        <taxon>Nyssa</taxon>
    </lineage>
</organism>
<accession>A0A5J4ZDT4</accession>
<evidence type="ECO:0000256" key="1">
    <source>
        <dbReference type="SAM" id="MobiDB-lite"/>
    </source>
</evidence>
<proteinExistence type="predicted"/>
<keyword evidence="3" id="KW-1185">Reference proteome</keyword>
<dbReference type="PANTHER" id="PTHR34059:SF6">
    <property type="entry name" value="DUF4408 DOMAIN-CONTAINING PROTEIN"/>
    <property type="match status" value="1"/>
</dbReference>
<protein>
    <submittedName>
        <fullName evidence="2">Uncharacterized protein</fullName>
    </submittedName>
</protein>
<sequence>MADSDSFNKPRFRASDLSSPIQPNTIEEMSKGTGETYSKIDNSHTYLSGILHASSIFDDGLENPCGSDEKRMLQTWNSQYFQGESMVVAAQENYVSDQWGKHGPSIDHKPLGLPIRSLKSRVVDTDSLDSINGSGSSSSLKDSSKSSDKIRNGKTRGMDPINLEEKFKETVVLSSPIPWRSRSGRMEMREEIGIVKPHSHSRPPSVGEFEFGSLKSWSSRSSSVSSQTSSVSSSSKKSESIKPPSHSRPPSVGEFEFESLKSRSPRSSVSSQTSYLSSSPKKSEAPISPEVSTSKMEGSGKKEVF</sequence>
<feature type="compositionally biased region" description="Low complexity" evidence="1">
    <location>
        <begin position="128"/>
        <end position="141"/>
    </location>
</feature>
<dbReference type="Proteomes" id="UP000325577">
    <property type="component" value="Linkage Group LG9"/>
</dbReference>
<feature type="region of interest" description="Disordered" evidence="1">
    <location>
        <begin position="126"/>
        <end position="305"/>
    </location>
</feature>
<dbReference type="PANTHER" id="PTHR34059">
    <property type="entry name" value="EXPRESSED PROTEIN"/>
    <property type="match status" value="1"/>
</dbReference>
<dbReference type="OrthoDB" id="1080706at2759"/>
<feature type="compositionally biased region" description="Basic and acidic residues" evidence="1">
    <location>
        <begin position="142"/>
        <end position="151"/>
    </location>
</feature>
<feature type="compositionally biased region" description="Low complexity" evidence="1">
    <location>
        <begin position="265"/>
        <end position="280"/>
    </location>
</feature>
<dbReference type="AlphaFoldDB" id="A0A5J4ZDT4"/>
<feature type="region of interest" description="Disordered" evidence="1">
    <location>
        <begin position="1"/>
        <end position="35"/>
    </location>
</feature>
<evidence type="ECO:0000313" key="2">
    <source>
        <dbReference type="EMBL" id="KAA8515862.1"/>
    </source>
</evidence>
<feature type="compositionally biased region" description="Polar residues" evidence="1">
    <location>
        <begin position="16"/>
        <end position="35"/>
    </location>
</feature>
<dbReference type="EMBL" id="CM018052">
    <property type="protein sequence ID" value="KAA8515862.1"/>
    <property type="molecule type" value="Genomic_DNA"/>
</dbReference>
<gene>
    <name evidence="2" type="ORF">F0562_019041</name>
</gene>
<name>A0A5J4ZDT4_9ASTE</name>